<dbReference type="Gene3D" id="2.60.40.10">
    <property type="entry name" value="Immunoglobulins"/>
    <property type="match status" value="1"/>
</dbReference>
<name>A0ABD0MVU0_CIRMR</name>
<accession>A0ABD0MVU0</accession>
<dbReference type="PANTHER" id="PTHR16165:SF23">
    <property type="entry name" value="NEUREXOPHILIN AND PC-ESTERASE DOMAIN FAMILY, MEMBER 5"/>
    <property type="match status" value="1"/>
</dbReference>
<reference evidence="1 2" key="1">
    <citation type="submission" date="2024-05" db="EMBL/GenBank/DDBJ databases">
        <title>Genome sequencing and assembly of Indian major carp, Cirrhinus mrigala (Hamilton, 1822).</title>
        <authorList>
            <person name="Mohindra V."/>
            <person name="Chowdhury L.M."/>
            <person name="Lal K."/>
            <person name="Jena J.K."/>
        </authorList>
    </citation>
    <scope>NUCLEOTIDE SEQUENCE [LARGE SCALE GENOMIC DNA]</scope>
    <source>
        <strain evidence="1">CM1030</strain>
        <tissue evidence="1">Blood</tissue>
    </source>
</reference>
<feature type="non-terminal residue" evidence="1">
    <location>
        <position position="239"/>
    </location>
</feature>
<dbReference type="SUPFAM" id="SSF81296">
    <property type="entry name" value="E set domains"/>
    <property type="match status" value="1"/>
</dbReference>
<proteinExistence type="predicted"/>
<comment type="caution">
    <text evidence="1">The sequence shown here is derived from an EMBL/GenBank/DDBJ whole genome shotgun (WGS) entry which is preliminary data.</text>
</comment>
<organism evidence="1 2">
    <name type="scientific">Cirrhinus mrigala</name>
    <name type="common">Mrigala</name>
    <dbReference type="NCBI Taxonomy" id="683832"/>
    <lineage>
        <taxon>Eukaryota</taxon>
        <taxon>Metazoa</taxon>
        <taxon>Chordata</taxon>
        <taxon>Craniata</taxon>
        <taxon>Vertebrata</taxon>
        <taxon>Euteleostomi</taxon>
        <taxon>Actinopterygii</taxon>
        <taxon>Neopterygii</taxon>
        <taxon>Teleostei</taxon>
        <taxon>Ostariophysi</taxon>
        <taxon>Cypriniformes</taxon>
        <taxon>Cyprinidae</taxon>
        <taxon>Labeoninae</taxon>
        <taxon>Labeonini</taxon>
        <taxon>Cirrhinus</taxon>
    </lineage>
</organism>
<sequence length="239" mass="27299">MNNNHLHIEILEFGVNDILVLSQALWALYGGIHIKQFQPPGPKPVPRSNNSAIISASDMGISDEEWKKLQKALDWPIPDQEITHLYQSTSPVYSTFSIVGLKESYKVGEKISVTITARDHNKNLKRYGGDFFKAKLFNLMLKASVYGEVVDHRNGTYSVDFLLPWEGQAQVFVVQILKKYRDSSFPRAHYHGYFESGPSETRIREVVECNLKKGNCCCEYKDIKTGTVHFPVTNWFIIQ</sequence>
<dbReference type="AlphaFoldDB" id="A0ABD0MVU0"/>
<evidence type="ECO:0000313" key="1">
    <source>
        <dbReference type="EMBL" id="KAL0153670.1"/>
    </source>
</evidence>
<dbReference type="InterPro" id="IPR026845">
    <property type="entry name" value="NXPH/NXPE"/>
</dbReference>
<evidence type="ECO:0000313" key="2">
    <source>
        <dbReference type="Proteomes" id="UP001529510"/>
    </source>
</evidence>
<dbReference type="GO" id="GO:0007399">
    <property type="term" value="P:nervous system development"/>
    <property type="evidence" value="ECO:0007669"/>
    <property type="project" value="UniProtKB-ARBA"/>
</dbReference>
<protein>
    <recommendedName>
        <fullName evidence="3">NXPE family member 3-like</fullName>
    </recommendedName>
</protein>
<dbReference type="PANTHER" id="PTHR16165">
    <property type="entry name" value="NXPE FAMILY MEMBER"/>
    <property type="match status" value="1"/>
</dbReference>
<dbReference type="InterPro" id="IPR014756">
    <property type="entry name" value="Ig_E-set"/>
</dbReference>
<dbReference type="Pfam" id="PF06312">
    <property type="entry name" value="Neurexophilin"/>
    <property type="match status" value="1"/>
</dbReference>
<evidence type="ECO:0008006" key="3">
    <source>
        <dbReference type="Google" id="ProtNLM"/>
    </source>
</evidence>
<dbReference type="InterPro" id="IPR013783">
    <property type="entry name" value="Ig-like_fold"/>
</dbReference>
<keyword evidence="2" id="KW-1185">Reference proteome</keyword>
<gene>
    <name evidence="1" type="ORF">M9458_051035</name>
</gene>
<dbReference type="Proteomes" id="UP001529510">
    <property type="component" value="Unassembled WGS sequence"/>
</dbReference>
<dbReference type="EMBL" id="JAMKFB020000083">
    <property type="protein sequence ID" value="KAL0153670.1"/>
    <property type="molecule type" value="Genomic_DNA"/>
</dbReference>